<dbReference type="Proteomes" id="UP001156691">
    <property type="component" value="Unassembled WGS sequence"/>
</dbReference>
<protein>
    <submittedName>
        <fullName evidence="1">Uncharacterized protein</fullName>
    </submittedName>
</protein>
<gene>
    <name evidence="1" type="ORF">GCM10010862_13570</name>
</gene>
<keyword evidence="2" id="KW-1185">Reference proteome</keyword>
<comment type="caution">
    <text evidence="1">The sequence shown here is derived from an EMBL/GenBank/DDBJ whole genome shotgun (WGS) entry which is preliminary data.</text>
</comment>
<name>A0ABQ5W2X8_9HYPH</name>
<evidence type="ECO:0000313" key="1">
    <source>
        <dbReference type="EMBL" id="GLQ54098.1"/>
    </source>
</evidence>
<organism evidence="1 2">
    <name type="scientific">Devosia nitrariae</name>
    <dbReference type="NCBI Taxonomy" id="2071872"/>
    <lineage>
        <taxon>Bacteria</taxon>
        <taxon>Pseudomonadati</taxon>
        <taxon>Pseudomonadota</taxon>
        <taxon>Alphaproteobacteria</taxon>
        <taxon>Hyphomicrobiales</taxon>
        <taxon>Devosiaceae</taxon>
        <taxon>Devosia</taxon>
    </lineage>
</organism>
<reference evidence="2" key="1">
    <citation type="journal article" date="2019" name="Int. J. Syst. Evol. Microbiol.">
        <title>The Global Catalogue of Microorganisms (GCM) 10K type strain sequencing project: providing services to taxonomists for standard genome sequencing and annotation.</title>
        <authorList>
            <consortium name="The Broad Institute Genomics Platform"/>
            <consortium name="The Broad Institute Genome Sequencing Center for Infectious Disease"/>
            <person name="Wu L."/>
            <person name="Ma J."/>
        </authorList>
    </citation>
    <scope>NUCLEOTIDE SEQUENCE [LARGE SCALE GENOMIC DNA]</scope>
    <source>
        <strain evidence="2">NBRC 112416</strain>
    </source>
</reference>
<accession>A0ABQ5W2X8</accession>
<dbReference type="EMBL" id="BSNS01000007">
    <property type="protein sequence ID" value="GLQ54098.1"/>
    <property type="molecule type" value="Genomic_DNA"/>
</dbReference>
<evidence type="ECO:0000313" key="2">
    <source>
        <dbReference type="Proteomes" id="UP001156691"/>
    </source>
</evidence>
<proteinExistence type="predicted"/>
<sequence length="137" mass="14902">MCRPGAAARNRQLRPPDRVRRAACWSASHSKGIATGAAKRSRIFLVAFPNFTIAIHRLRTLVFVAVAFSNRESGVRFAGNVGFVAFWPGPLVRRAGRHMLEVHAGAGGSRLGGFLFRQFGHEGFGGDEERSDGRGVL</sequence>